<keyword evidence="2" id="KW-0378">Hydrolase</keyword>
<dbReference type="SUPFAM" id="SSF56601">
    <property type="entry name" value="beta-lactamase/transpeptidase-like"/>
    <property type="match status" value="1"/>
</dbReference>
<protein>
    <submittedName>
        <fullName evidence="2">Class C beta-lactamase-related serine hydrolase</fullName>
    </submittedName>
</protein>
<dbReference type="Pfam" id="PF00144">
    <property type="entry name" value="Beta-lactamase"/>
    <property type="match status" value="1"/>
</dbReference>
<dbReference type="Proteomes" id="UP000278398">
    <property type="component" value="Unassembled WGS sequence"/>
</dbReference>
<dbReference type="RefSeq" id="WP_126698568.1">
    <property type="nucleotide sequence ID" value="NZ_RWKW01000020.1"/>
</dbReference>
<evidence type="ECO:0000259" key="1">
    <source>
        <dbReference type="Pfam" id="PF00144"/>
    </source>
</evidence>
<evidence type="ECO:0000313" key="2">
    <source>
        <dbReference type="EMBL" id="RST87369.1"/>
    </source>
</evidence>
<dbReference type="Gene3D" id="3.40.710.10">
    <property type="entry name" value="DD-peptidase/beta-lactamase superfamily"/>
    <property type="match status" value="1"/>
</dbReference>
<dbReference type="GO" id="GO:0016787">
    <property type="term" value="F:hydrolase activity"/>
    <property type="evidence" value="ECO:0007669"/>
    <property type="project" value="UniProtKB-KW"/>
</dbReference>
<dbReference type="InterPro" id="IPR012338">
    <property type="entry name" value="Beta-lactam/transpept-like"/>
</dbReference>
<reference evidence="2 3" key="1">
    <citation type="submission" date="2018-12" db="EMBL/GenBank/DDBJ databases">
        <title>Mesorhizobium carbonis sp. nov., isolated from coal mine water.</title>
        <authorList>
            <person name="Xin W."/>
            <person name="Xu Z."/>
            <person name="Xiang F."/>
            <person name="Zhang J."/>
            <person name="Xi L."/>
            <person name="Liu J."/>
        </authorList>
    </citation>
    <scope>NUCLEOTIDE SEQUENCE [LARGE SCALE GENOMIC DNA]</scope>
    <source>
        <strain evidence="2 3">B2.3</strain>
    </source>
</reference>
<dbReference type="InterPro" id="IPR001466">
    <property type="entry name" value="Beta-lactam-related"/>
</dbReference>
<dbReference type="OrthoDB" id="9814204at2"/>
<dbReference type="PANTHER" id="PTHR43283:SF14">
    <property type="entry name" value="BLL8153 PROTEIN"/>
    <property type="match status" value="1"/>
</dbReference>
<organism evidence="2 3">
    <name type="scientific">Aquibium carbonis</name>
    <dbReference type="NCBI Taxonomy" id="2495581"/>
    <lineage>
        <taxon>Bacteria</taxon>
        <taxon>Pseudomonadati</taxon>
        <taxon>Pseudomonadota</taxon>
        <taxon>Alphaproteobacteria</taxon>
        <taxon>Hyphomicrobiales</taxon>
        <taxon>Phyllobacteriaceae</taxon>
        <taxon>Aquibium</taxon>
    </lineage>
</organism>
<gene>
    <name evidence="2" type="ORF">EJC49_06070</name>
</gene>
<dbReference type="EMBL" id="RWKW01000020">
    <property type="protein sequence ID" value="RST87369.1"/>
    <property type="molecule type" value="Genomic_DNA"/>
</dbReference>
<evidence type="ECO:0000313" key="3">
    <source>
        <dbReference type="Proteomes" id="UP000278398"/>
    </source>
</evidence>
<keyword evidence="3" id="KW-1185">Reference proteome</keyword>
<proteinExistence type="predicted"/>
<feature type="domain" description="Beta-lactamase-related" evidence="1">
    <location>
        <begin position="70"/>
        <end position="348"/>
    </location>
</feature>
<accession>A0A3S0AUG3</accession>
<name>A0A3S0AUG3_9HYPH</name>
<dbReference type="InterPro" id="IPR050789">
    <property type="entry name" value="Diverse_Enzym_Activities"/>
</dbReference>
<dbReference type="PANTHER" id="PTHR43283">
    <property type="entry name" value="BETA-LACTAMASE-RELATED"/>
    <property type="match status" value="1"/>
</dbReference>
<sequence length="379" mass="41736">MTDRVAYLQSLFSGARQEDRFNRQHEIFPVATMTAAPQPQPLPRGEAIDLPATYRFGDGDRDTAAFLAETDTVALMVLHRGRVRYEDYWLTGGPRVTWVSMSVAKSFVSAALGIAQAEGAFGSVEDQIVAYVPELKGSAYDGARIKDVLQMASGARWNEDYSDPASDINRFIAVFAHGGSFNDFTATLERQREPGTWNLYNSTDTQALGMLLKTVTGTSIRDYVEEKLWHPLGMEDDAHWLVDSTGMEMAFGGLNATARDYAKLGELYRLGGRWNGRQIVPEAWVAASVTADAPHLKAGAGGLAGTIFNYGYQWWLPGDEGEYAAIGVYNQFVYVDPRRDLVIAKLSANHRYGTTNDESSFREAETIGLFRAIGRALAG</sequence>
<comment type="caution">
    <text evidence="2">The sequence shown here is derived from an EMBL/GenBank/DDBJ whole genome shotgun (WGS) entry which is preliminary data.</text>
</comment>
<dbReference type="AlphaFoldDB" id="A0A3S0AUG3"/>